<evidence type="ECO:0000313" key="2">
    <source>
        <dbReference type="EMBL" id="KAF3007532.1"/>
    </source>
</evidence>
<feature type="region of interest" description="Disordered" evidence="1">
    <location>
        <begin position="303"/>
        <end position="341"/>
    </location>
</feature>
<sequence length="341" mass="36719">MSSATSPSGHQATPLFESSPSPPAVNNGTPWPQLPHTPGSNQASPLRHTANANPINAMSWTALWPRTKAALMHRMQGTGVLVDYIKTAGTCARHPIAMLWGIVGIAAIIEDPSCLWWLEVVGPASVGFLCASVLIFGVLAVEDGVAALVGDGLDDVWGRVWRWVKDRAGLGSGEQEASFVQETVEQQAARTTSPVSSPLKPSTSLSTPPQRAPQTPLATSPQPTPPPPTHHFSPHQQANDTPSHFPPAHPSGLLGPSPMPPRHFNFKHFTGEGFYRHEQKLKAIGRWSVPGGQSRTFDEILREVEDEDDEKYEGVWEESVESEGDEEGYVGDGESVGESRG</sequence>
<dbReference type="Proteomes" id="UP000801428">
    <property type="component" value="Unassembled WGS sequence"/>
</dbReference>
<comment type="caution">
    <text evidence="2">The sequence shown here is derived from an EMBL/GenBank/DDBJ whole genome shotgun (WGS) entry which is preliminary data.</text>
</comment>
<keyword evidence="3" id="KW-1185">Reference proteome</keyword>
<evidence type="ECO:0000313" key="3">
    <source>
        <dbReference type="Proteomes" id="UP000801428"/>
    </source>
</evidence>
<proteinExistence type="predicted"/>
<organism evidence="2 3">
    <name type="scientific">Curvularia kusanoi</name>
    <name type="common">Cochliobolus kusanoi</name>
    <dbReference type="NCBI Taxonomy" id="90978"/>
    <lineage>
        <taxon>Eukaryota</taxon>
        <taxon>Fungi</taxon>
        <taxon>Dikarya</taxon>
        <taxon>Ascomycota</taxon>
        <taxon>Pezizomycotina</taxon>
        <taxon>Dothideomycetes</taxon>
        <taxon>Pleosporomycetidae</taxon>
        <taxon>Pleosporales</taxon>
        <taxon>Pleosporineae</taxon>
        <taxon>Pleosporaceae</taxon>
        <taxon>Curvularia</taxon>
    </lineage>
</organism>
<feature type="region of interest" description="Disordered" evidence="1">
    <location>
        <begin position="1"/>
        <end position="48"/>
    </location>
</feature>
<feature type="region of interest" description="Disordered" evidence="1">
    <location>
        <begin position="182"/>
        <end position="264"/>
    </location>
</feature>
<gene>
    <name evidence="2" type="ORF">E8E13_006306</name>
</gene>
<dbReference type="OrthoDB" id="10662807at2759"/>
<feature type="compositionally biased region" description="Polar residues" evidence="1">
    <location>
        <begin position="1"/>
        <end position="30"/>
    </location>
</feature>
<feature type="compositionally biased region" description="Low complexity" evidence="1">
    <location>
        <begin position="191"/>
        <end position="221"/>
    </location>
</feature>
<name>A0A9P4TJR2_CURKU</name>
<feature type="compositionally biased region" description="Polar residues" evidence="1">
    <location>
        <begin position="38"/>
        <end position="48"/>
    </location>
</feature>
<dbReference type="AlphaFoldDB" id="A0A9P4TJR2"/>
<feature type="compositionally biased region" description="Low complexity" evidence="1">
    <location>
        <begin position="332"/>
        <end position="341"/>
    </location>
</feature>
<protein>
    <submittedName>
        <fullName evidence="2">Uncharacterized protein</fullName>
    </submittedName>
</protein>
<evidence type="ECO:0000256" key="1">
    <source>
        <dbReference type="SAM" id="MobiDB-lite"/>
    </source>
</evidence>
<feature type="compositionally biased region" description="Acidic residues" evidence="1">
    <location>
        <begin position="304"/>
        <end position="329"/>
    </location>
</feature>
<accession>A0A9P4TJR2</accession>
<dbReference type="EMBL" id="SWKU01000004">
    <property type="protein sequence ID" value="KAF3007532.1"/>
    <property type="molecule type" value="Genomic_DNA"/>
</dbReference>
<reference evidence="2" key="1">
    <citation type="submission" date="2019-04" db="EMBL/GenBank/DDBJ databases">
        <title>Sequencing of skin fungus with MAO and IRED activity.</title>
        <authorList>
            <person name="Marsaioli A.J."/>
            <person name="Bonatto J.M.C."/>
            <person name="Reis Junior O."/>
        </authorList>
    </citation>
    <scope>NUCLEOTIDE SEQUENCE</scope>
    <source>
        <strain evidence="2">30M1</strain>
    </source>
</reference>